<dbReference type="EMBL" id="FOQD01000008">
    <property type="protein sequence ID" value="SFI36706.1"/>
    <property type="molecule type" value="Genomic_DNA"/>
</dbReference>
<feature type="compositionally biased region" description="Low complexity" evidence="6">
    <location>
        <begin position="64"/>
        <end position="80"/>
    </location>
</feature>
<dbReference type="AlphaFoldDB" id="A0A1I3HLT6"/>
<dbReference type="GO" id="GO:0044781">
    <property type="term" value="P:bacterial-type flagellum organization"/>
    <property type="evidence" value="ECO:0007669"/>
    <property type="project" value="InterPro"/>
</dbReference>
<gene>
    <name evidence="8" type="ORF">SAMN05421753_108116</name>
</gene>
<sequence length="234" mass="25021">MNWSFPHRWLALAAIGCCLQAPIAVGGDAASTNWNGIQRLSVDFLEADAAPFLELHEPAPVIEQASAQQPASEPARPRASVTAIATSEPRHAQDSRSEMRNTLLKEGQASAADRDELTAEVFSVMKWTGVTLMIGCVAVFGLKRFPKVTQTNVVGNKMAIVETLTLGRHQTLNLVQAGGERFLVAADAAGIKSVTLLPNWPGAETELEETSPSLKVFSPRMDASDDSQADADVA</sequence>
<dbReference type="STRING" id="1576369.SAMN05421753_108116"/>
<feature type="signal peptide" evidence="7">
    <location>
        <begin position="1"/>
        <end position="26"/>
    </location>
</feature>
<keyword evidence="7" id="KW-0732">Signal</keyword>
<feature type="chain" id="PRO_5011526902" evidence="7">
    <location>
        <begin position="27"/>
        <end position="234"/>
    </location>
</feature>
<keyword evidence="2" id="KW-1003">Cell membrane</keyword>
<keyword evidence="8" id="KW-0969">Cilium</keyword>
<dbReference type="Pfam" id="PF04347">
    <property type="entry name" value="FliO"/>
    <property type="match status" value="1"/>
</dbReference>
<evidence type="ECO:0000256" key="1">
    <source>
        <dbReference type="ARBA" id="ARBA00004236"/>
    </source>
</evidence>
<organism evidence="8 9">
    <name type="scientific">Planctomicrobium piriforme</name>
    <dbReference type="NCBI Taxonomy" id="1576369"/>
    <lineage>
        <taxon>Bacteria</taxon>
        <taxon>Pseudomonadati</taxon>
        <taxon>Planctomycetota</taxon>
        <taxon>Planctomycetia</taxon>
        <taxon>Planctomycetales</taxon>
        <taxon>Planctomycetaceae</taxon>
        <taxon>Planctomicrobium</taxon>
    </lineage>
</organism>
<dbReference type="OrthoDB" id="292587at2"/>
<evidence type="ECO:0000256" key="3">
    <source>
        <dbReference type="ARBA" id="ARBA00022692"/>
    </source>
</evidence>
<dbReference type="InterPro" id="IPR022781">
    <property type="entry name" value="Flagellar_biosynth_FliO"/>
</dbReference>
<dbReference type="Proteomes" id="UP000199518">
    <property type="component" value="Unassembled WGS sequence"/>
</dbReference>
<evidence type="ECO:0000256" key="6">
    <source>
        <dbReference type="SAM" id="MobiDB-lite"/>
    </source>
</evidence>
<keyword evidence="4" id="KW-1133">Transmembrane helix</keyword>
<dbReference type="GO" id="GO:0016020">
    <property type="term" value="C:membrane"/>
    <property type="evidence" value="ECO:0007669"/>
    <property type="project" value="InterPro"/>
</dbReference>
<evidence type="ECO:0000313" key="9">
    <source>
        <dbReference type="Proteomes" id="UP000199518"/>
    </source>
</evidence>
<evidence type="ECO:0000256" key="7">
    <source>
        <dbReference type="SAM" id="SignalP"/>
    </source>
</evidence>
<keyword evidence="8" id="KW-0282">Flagellum</keyword>
<feature type="region of interest" description="Disordered" evidence="6">
    <location>
        <begin position="64"/>
        <end position="110"/>
    </location>
</feature>
<keyword evidence="8" id="KW-0966">Cell projection</keyword>
<evidence type="ECO:0000313" key="8">
    <source>
        <dbReference type="EMBL" id="SFI36706.1"/>
    </source>
</evidence>
<keyword evidence="5" id="KW-0472">Membrane</keyword>
<comment type="subcellular location">
    <subcellularLocation>
        <location evidence="1">Cell membrane</location>
    </subcellularLocation>
</comment>
<keyword evidence="3" id="KW-0812">Transmembrane</keyword>
<proteinExistence type="predicted"/>
<protein>
    <submittedName>
        <fullName evidence="8">Flagellar biosynthesis protein, FliO</fullName>
    </submittedName>
</protein>
<feature type="compositionally biased region" description="Basic and acidic residues" evidence="6">
    <location>
        <begin position="88"/>
        <end position="99"/>
    </location>
</feature>
<evidence type="ECO:0000256" key="2">
    <source>
        <dbReference type="ARBA" id="ARBA00022475"/>
    </source>
</evidence>
<accession>A0A1I3HLT6</accession>
<keyword evidence="9" id="KW-1185">Reference proteome</keyword>
<feature type="compositionally biased region" description="Acidic residues" evidence="6">
    <location>
        <begin position="224"/>
        <end position="234"/>
    </location>
</feature>
<evidence type="ECO:0000256" key="4">
    <source>
        <dbReference type="ARBA" id="ARBA00022989"/>
    </source>
</evidence>
<feature type="region of interest" description="Disordered" evidence="6">
    <location>
        <begin position="203"/>
        <end position="234"/>
    </location>
</feature>
<name>A0A1I3HLT6_9PLAN</name>
<dbReference type="RefSeq" id="WP_092050400.1">
    <property type="nucleotide sequence ID" value="NZ_FOQD01000008.1"/>
</dbReference>
<evidence type="ECO:0000256" key="5">
    <source>
        <dbReference type="ARBA" id="ARBA00023136"/>
    </source>
</evidence>
<reference evidence="9" key="1">
    <citation type="submission" date="2016-10" db="EMBL/GenBank/DDBJ databases">
        <authorList>
            <person name="Varghese N."/>
            <person name="Submissions S."/>
        </authorList>
    </citation>
    <scope>NUCLEOTIDE SEQUENCE [LARGE SCALE GENOMIC DNA]</scope>
    <source>
        <strain evidence="9">DSM 26348</strain>
    </source>
</reference>